<dbReference type="EMBL" id="CP078093">
    <property type="protein sequence ID" value="QXM07280.1"/>
    <property type="molecule type" value="Genomic_DNA"/>
</dbReference>
<dbReference type="Proteomes" id="UP000886818">
    <property type="component" value="Chromosome"/>
</dbReference>
<dbReference type="InterPro" id="IPR003711">
    <property type="entry name" value="CarD-like/TRCF_RID"/>
</dbReference>
<evidence type="ECO:0000259" key="1">
    <source>
        <dbReference type="SMART" id="SM01058"/>
    </source>
</evidence>
<dbReference type="InterPro" id="IPR048792">
    <property type="entry name" value="CarD_C"/>
</dbReference>
<dbReference type="PANTHER" id="PTHR38447:SF1">
    <property type="entry name" value="RNA POLYMERASE-BINDING TRANSCRIPTION FACTOR CARD"/>
    <property type="match status" value="1"/>
</dbReference>
<dbReference type="SMART" id="SM01058">
    <property type="entry name" value="CarD_TRCF"/>
    <property type="match status" value="1"/>
</dbReference>
<organism evidence="2 3">
    <name type="scientific">Crassaminicella indica</name>
    <dbReference type="NCBI Taxonomy" id="2855394"/>
    <lineage>
        <taxon>Bacteria</taxon>
        <taxon>Bacillati</taxon>
        <taxon>Bacillota</taxon>
        <taxon>Clostridia</taxon>
        <taxon>Eubacteriales</taxon>
        <taxon>Clostridiaceae</taxon>
        <taxon>Crassaminicella</taxon>
    </lineage>
</organism>
<protein>
    <submittedName>
        <fullName evidence="2">CarD family transcriptional regulator</fullName>
    </submittedName>
</protein>
<dbReference type="PANTHER" id="PTHR38447">
    <property type="entry name" value="TRANSCRIPTION FACTOR YDEB-RELATED"/>
    <property type="match status" value="1"/>
</dbReference>
<gene>
    <name evidence="2" type="ORF">KVH43_06230</name>
</gene>
<dbReference type="InterPro" id="IPR052531">
    <property type="entry name" value="CarD-like_regulator"/>
</dbReference>
<evidence type="ECO:0000313" key="3">
    <source>
        <dbReference type="Proteomes" id="UP000886818"/>
    </source>
</evidence>
<proteinExistence type="predicted"/>
<accession>A0ABX8RH88</accession>
<reference evidence="2" key="1">
    <citation type="submission" date="2021-07" db="EMBL/GenBank/DDBJ databases">
        <title>Complete genome sequence of Crassaminicella sp. 143-21, isolated from a deep-sea hydrothermal vent.</title>
        <authorList>
            <person name="Li X."/>
        </authorList>
    </citation>
    <scope>NUCLEOTIDE SEQUENCE</scope>
    <source>
        <strain evidence="2">143-21</strain>
    </source>
</reference>
<dbReference type="Pfam" id="PF02559">
    <property type="entry name" value="CarD_TRCF_RID"/>
    <property type="match status" value="1"/>
</dbReference>
<evidence type="ECO:0000313" key="2">
    <source>
        <dbReference type="EMBL" id="QXM07280.1"/>
    </source>
</evidence>
<dbReference type="Pfam" id="PF21095">
    <property type="entry name" value="CarD_C"/>
    <property type="match status" value="1"/>
</dbReference>
<sequence length="158" mass="18047">MFNIGDKVVYPMHGAGIIEAIEEKEILGKKRKYYIMKMPLGDMKVMIPLDNVEDIGLREIVSLKEVDQVVAVLNDDISKMPKNWNRRYRANMDKIRSGDIYEVAMVVRNLTLRDREKGLSTGERKMLANAKQILISEIVLARGIEEKVAEDLIDTAIQ</sequence>
<name>A0ABX8RH88_9CLOT</name>
<keyword evidence="3" id="KW-1185">Reference proteome</keyword>
<feature type="domain" description="CarD-like/TRCF RNAP-interacting" evidence="1">
    <location>
        <begin position="1"/>
        <end position="111"/>
    </location>
</feature>
<dbReference type="RefSeq" id="WP_218283966.1">
    <property type="nucleotide sequence ID" value="NZ_CP078093.1"/>
</dbReference>